<dbReference type="PANTHER" id="PTHR24394">
    <property type="entry name" value="ZINC FINGER PROTEIN"/>
    <property type="match status" value="1"/>
</dbReference>
<evidence type="ECO:0000256" key="8">
    <source>
        <dbReference type="ARBA" id="ARBA00023125"/>
    </source>
</evidence>
<reference evidence="13" key="1">
    <citation type="journal article" date="2021" name="Genome Biol. Evol.">
        <title>A High-Quality Reference Genome for a Parasitic Bivalve with Doubly Uniparental Inheritance (Bivalvia: Unionida).</title>
        <authorList>
            <person name="Smith C.H."/>
        </authorList>
    </citation>
    <scope>NUCLEOTIDE SEQUENCE</scope>
    <source>
        <strain evidence="13">CHS0354</strain>
    </source>
</reference>
<feature type="domain" description="C2H2-type" evidence="12">
    <location>
        <begin position="462"/>
        <end position="489"/>
    </location>
</feature>
<feature type="domain" description="C2H2-type" evidence="12">
    <location>
        <begin position="518"/>
        <end position="541"/>
    </location>
</feature>
<reference evidence="13" key="3">
    <citation type="submission" date="2023-05" db="EMBL/GenBank/DDBJ databases">
        <authorList>
            <person name="Smith C.H."/>
        </authorList>
    </citation>
    <scope>NUCLEOTIDE SEQUENCE</scope>
    <source>
        <strain evidence="13">CHS0354</strain>
        <tissue evidence="13">Mantle</tissue>
    </source>
</reference>
<comment type="caution">
    <text evidence="13">The sequence shown here is derived from an EMBL/GenBank/DDBJ whole genome shotgun (WGS) entry which is preliminary data.</text>
</comment>
<keyword evidence="7" id="KW-0805">Transcription regulation</keyword>
<keyword evidence="4" id="KW-0677">Repeat</keyword>
<keyword evidence="6" id="KW-0862">Zinc</keyword>
<dbReference type="PROSITE" id="PS00028">
    <property type="entry name" value="ZINC_FINGER_C2H2_1"/>
    <property type="match status" value="3"/>
</dbReference>
<dbReference type="GO" id="GO:0003677">
    <property type="term" value="F:DNA binding"/>
    <property type="evidence" value="ECO:0007669"/>
    <property type="project" value="UniProtKB-KW"/>
</dbReference>
<evidence type="ECO:0000256" key="4">
    <source>
        <dbReference type="ARBA" id="ARBA00022737"/>
    </source>
</evidence>
<dbReference type="Proteomes" id="UP001195483">
    <property type="component" value="Unassembled WGS sequence"/>
</dbReference>
<organism evidence="13 14">
    <name type="scientific">Potamilus streckersoni</name>
    <dbReference type="NCBI Taxonomy" id="2493646"/>
    <lineage>
        <taxon>Eukaryota</taxon>
        <taxon>Metazoa</taxon>
        <taxon>Spiralia</taxon>
        <taxon>Lophotrochozoa</taxon>
        <taxon>Mollusca</taxon>
        <taxon>Bivalvia</taxon>
        <taxon>Autobranchia</taxon>
        <taxon>Heteroconchia</taxon>
        <taxon>Palaeoheterodonta</taxon>
        <taxon>Unionida</taxon>
        <taxon>Unionoidea</taxon>
        <taxon>Unionidae</taxon>
        <taxon>Ambleminae</taxon>
        <taxon>Lampsilini</taxon>
        <taxon>Potamilus</taxon>
    </lineage>
</organism>
<gene>
    <name evidence="13" type="ORF">CHS0354_037186</name>
</gene>
<dbReference type="SUPFAM" id="SSF57667">
    <property type="entry name" value="beta-beta-alpha zinc fingers"/>
    <property type="match status" value="1"/>
</dbReference>
<dbReference type="GO" id="GO:0008270">
    <property type="term" value="F:zinc ion binding"/>
    <property type="evidence" value="ECO:0007669"/>
    <property type="project" value="UniProtKB-KW"/>
</dbReference>
<evidence type="ECO:0000256" key="7">
    <source>
        <dbReference type="ARBA" id="ARBA00023015"/>
    </source>
</evidence>
<evidence type="ECO:0000256" key="10">
    <source>
        <dbReference type="ARBA" id="ARBA00023242"/>
    </source>
</evidence>
<protein>
    <recommendedName>
        <fullName evidence="12">C2H2-type domain-containing protein</fullName>
    </recommendedName>
</protein>
<dbReference type="FunFam" id="3.30.160.60:FF:000770">
    <property type="entry name" value="zinc finger protein 16"/>
    <property type="match status" value="1"/>
</dbReference>
<keyword evidence="5 11" id="KW-0863">Zinc-finger</keyword>
<dbReference type="InterPro" id="IPR036236">
    <property type="entry name" value="Znf_C2H2_sf"/>
</dbReference>
<evidence type="ECO:0000313" key="13">
    <source>
        <dbReference type="EMBL" id="KAK3599713.1"/>
    </source>
</evidence>
<keyword evidence="10" id="KW-0539">Nucleus</keyword>
<sequence length="547" mass="62142">MDPMKLTDSDCDTEEFRNALKLVIKCEIQSLLQRLAKTGEESMVITASMNDGRLSHFFSSRAVKFATSNEMDDIKKRFWQSCTGEDNIAERKNMPPNSFDQVAVKQELDNEGYSVHDFMDGHQSFSEDCQERVTDGSVTKKIESAFNFDGKSIKKSASSVVPCQLFAINSGVPINDQIFSPIWRNLSNQDNNSSLPIDKAMNRQEDIVIQHRGNRGEMTERFDISDKPLCSYNDCADQNTNTYLKERSNLPKQISNKNSNQSVSNKNILTNNSAEEDCSYLLVSNKTEKAVPFKIDPLVEENQKVQSSFSCTDSRTGTDLYSQAYVSPRKSLQKSNSENSASLRMQIHKGPEPDRNFKCNTSATESNLTGIILEKKDHSDLQNMELSEIQSVPIEIKEECSQDVSTFDTLMTCVQDSRESNNMIGQNMEVVEMSSLPVEMSVLPTPDQSLKEKSFTQIGGMIKCLLCNKILQSKNYMDTHWRIHIGLRPFECSVCGRQFSDLSNKRRHMKLHTGIKPHKCYVCGQTFNRRDSMVSHFERKHQAFLQK</sequence>
<evidence type="ECO:0000259" key="12">
    <source>
        <dbReference type="PROSITE" id="PS50157"/>
    </source>
</evidence>
<dbReference type="AlphaFoldDB" id="A0AAE0W2J1"/>
<dbReference type="GO" id="GO:0000981">
    <property type="term" value="F:DNA-binding transcription factor activity, RNA polymerase II-specific"/>
    <property type="evidence" value="ECO:0007669"/>
    <property type="project" value="TreeGrafter"/>
</dbReference>
<proteinExistence type="inferred from homology"/>
<name>A0AAE0W2J1_9BIVA</name>
<keyword evidence="8" id="KW-0238">DNA-binding</keyword>
<evidence type="ECO:0000256" key="6">
    <source>
        <dbReference type="ARBA" id="ARBA00022833"/>
    </source>
</evidence>
<evidence type="ECO:0000256" key="3">
    <source>
        <dbReference type="ARBA" id="ARBA00022723"/>
    </source>
</evidence>
<dbReference type="SMART" id="SM00355">
    <property type="entry name" value="ZnF_C2H2"/>
    <property type="match status" value="3"/>
</dbReference>
<comment type="subcellular location">
    <subcellularLocation>
        <location evidence="1">Nucleus</location>
    </subcellularLocation>
</comment>
<evidence type="ECO:0000256" key="9">
    <source>
        <dbReference type="ARBA" id="ARBA00023163"/>
    </source>
</evidence>
<accession>A0AAE0W2J1</accession>
<evidence type="ECO:0000256" key="11">
    <source>
        <dbReference type="PROSITE-ProRule" id="PRU00042"/>
    </source>
</evidence>
<evidence type="ECO:0000256" key="5">
    <source>
        <dbReference type="ARBA" id="ARBA00022771"/>
    </source>
</evidence>
<comment type="similarity">
    <text evidence="2">Belongs to the krueppel C2H2-type zinc-finger protein family.</text>
</comment>
<keyword evidence="14" id="KW-1185">Reference proteome</keyword>
<evidence type="ECO:0000256" key="2">
    <source>
        <dbReference type="ARBA" id="ARBA00006991"/>
    </source>
</evidence>
<keyword evidence="9" id="KW-0804">Transcription</keyword>
<keyword evidence="3" id="KW-0479">Metal-binding</keyword>
<dbReference type="PANTHER" id="PTHR24394:SF48">
    <property type="entry name" value="ZINC FINGER PROTEIN 771"/>
    <property type="match status" value="1"/>
</dbReference>
<evidence type="ECO:0000256" key="1">
    <source>
        <dbReference type="ARBA" id="ARBA00004123"/>
    </source>
</evidence>
<feature type="domain" description="C2H2-type" evidence="12">
    <location>
        <begin position="490"/>
        <end position="517"/>
    </location>
</feature>
<evidence type="ECO:0000313" key="14">
    <source>
        <dbReference type="Proteomes" id="UP001195483"/>
    </source>
</evidence>
<dbReference type="PROSITE" id="PS50157">
    <property type="entry name" value="ZINC_FINGER_C2H2_2"/>
    <property type="match status" value="3"/>
</dbReference>
<dbReference type="Pfam" id="PF00096">
    <property type="entry name" value="zf-C2H2"/>
    <property type="match status" value="1"/>
</dbReference>
<dbReference type="GO" id="GO:0005634">
    <property type="term" value="C:nucleus"/>
    <property type="evidence" value="ECO:0007669"/>
    <property type="project" value="UniProtKB-SubCell"/>
</dbReference>
<reference evidence="13" key="2">
    <citation type="journal article" date="2021" name="Genome Biol. Evol.">
        <title>Developing a high-quality reference genome for a parasitic bivalve with doubly uniparental inheritance (Bivalvia: Unionida).</title>
        <authorList>
            <person name="Smith C.H."/>
        </authorList>
    </citation>
    <scope>NUCLEOTIDE SEQUENCE</scope>
    <source>
        <strain evidence="13">CHS0354</strain>
        <tissue evidence="13">Mantle</tissue>
    </source>
</reference>
<dbReference type="EMBL" id="JAEAOA010002176">
    <property type="protein sequence ID" value="KAK3599713.1"/>
    <property type="molecule type" value="Genomic_DNA"/>
</dbReference>
<dbReference type="InterPro" id="IPR013087">
    <property type="entry name" value="Znf_C2H2_type"/>
</dbReference>
<dbReference type="Gene3D" id="3.30.160.60">
    <property type="entry name" value="Classic Zinc Finger"/>
    <property type="match status" value="3"/>
</dbReference>